<proteinExistence type="predicted"/>
<feature type="region of interest" description="Disordered" evidence="1">
    <location>
        <begin position="26"/>
        <end position="70"/>
    </location>
</feature>
<sequence length="199" mass="21284">MTPPRPPTSDRRTVLTGLAASVGVLGLAGCTESEDSDPTSGNTSASGDDESGEETNSSDDSSEIHASYDKTEVSVMTLDGEELGEVTAAVAVTSELQNLGLSDTEELPEDRGMIFINRSEQDLRFVMRDMSFGIDIIYADSEGVITGIHHAPEPGPNEDGSEQVYPGYGQFVLEVNYEWTTERGIEEGDVLEFSYSGSG</sequence>
<dbReference type="PROSITE" id="PS51257">
    <property type="entry name" value="PROKAR_LIPOPROTEIN"/>
    <property type="match status" value="1"/>
</dbReference>
<name>A0A1I6RT68_9EURY</name>
<protein>
    <recommendedName>
        <fullName evidence="4">DUF192 domain-containing protein</fullName>
    </recommendedName>
</protein>
<dbReference type="InterPro" id="IPR038695">
    <property type="entry name" value="Saro_0823-like_sf"/>
</dbReference>
<dbReference type="InterPro" id="IPR006311">
    <property type="entry name" value="TAT_signal"/>
</dbReference>
<dbReference type="Gene3D" id="2.60.120.1140">
    <property type="entry name" value="Protein of unknown function DUF192"/>
    <property type="match status" value="1"/>
</dbReference>
<keyword evidence="3" id="KW-1185">Reference proteome</keyword>
<dbReference type="PROSITE" id="PS51318">
    <property type="entry name" value="TAT"/>
    <property type="match status" value="1"/>
</dbReference>
<evidence type="ECO:0000313" key="3">
    <source>
        <dbReference type="Proteomes" id="UP000199199"/>
    </source>
</evidence>
<dbReference type="RefSeq" id="WP_092904311.1">
    <property type="nucleotide sequence ID" value="NZ_FOZS01000002.1"/>
</dbReference>
<dbReference type="Pfam" id="PF02643">
    <property type="entry name" value="DUF192"/>
    <property type="match status" value="1"/>
</dbReference>
<evidence type="ECO:0000256" key="1">
    <source>
        <dbReference type="SAM" id="MobiDB-lite"/>
    </source>
</evidence>
<dbReference type="EMBL" id="FOZS01000002">
    <property type="protein sequence ID" value="SFS67790.1"/>
    <property type="molecule type" value="Genomic_DNA"/>
</dbReference>
<dbReference type="PANTHER" id="PTHR37953">
    <property type="entry name" value="UPF0127 PROTEIN MJ1496"/>
    <property type="match status" value="1"/>
</dbReference>
<gene>
    <name evidence="2" type="ORF">SAMN04488556_2076</name>
</gene>
<accession>A0A1I6RT68</accession>
<evidence type="ECO:0008006" key="4">
    <source>
        <dbReference type="Google" id="ProtNLM"/>
    </source>
</evidence>
<dbReference type="Proteomes" id="UP000199199">
    <property type="component" value="Unassembled WGS sequence"/>
</dbReference>
<dbReference type="InterPro" id="IPR003795">
    <property type="entry name" value="DUF192"/>
</dbReference>
<evidence type="ECO:0000313" key="2">
    <source>
        <dbReference type="EMBL" id="SFS67790.1"/>
    </source>
</evidence>
<organism evidence="2 3">
    <name type="scientific">Halostagnicola kamekurae</name>
    <dbReference type="NCBI Taxonomy" id="619731"/>
    <lineage>
        <taxon>Archaea</taxon>
        <taxon>Methanobacteriati</taxon>
        <taxon>Methanobacteriota</taxon>
        <taxon>Stenosarchaea group</taxon>
        <taxon>Halobacteria</taxon>
        <taxon>Halobacteriales</taxon>
        <taxon>Natrialbaceae</taxon>
        <taxon>Halostagnicola</taxon>
    </lineage>
</organism>
<reference evidence="3" key="1">
    <citation type="submission" date="2016-10" db="EMBL/GenBank/DDBJ databases">
        <authorList>
            <person name="Varghese N."/>
            <person name="Submissions S."/>
        </authorList>
    </citation>
    <scope>NUCLEOTIDE SEQUENCE [LARGE SCALE GENOMIC DNA]</scope>
    <source>
        <strain evidence="3">DSM 22427</strain>
    </source>
</reference>
<feature type="compositionally biased region" description="Acidic residues" evidence="1">
    <location>
        <begin position="47"/>
        <end position="61"/>
    </location>
</feature>
<dbReference type="PANTHER" id="PTHR37953:SF1">
    <property type="entry name" value="UPF0127 PROTEIN MJ1496"/>
    <property type="match status" value="1"/>
</dbReference>
<dbReference type="AlphaFoldDB" id="A0A1I6RT68"/>
<dbReference type="OrthoDB" id="6763at2157"/>